<keyword evidence="4" id="KW-1185">Reference proteome</keyword>
<feature type="region of interest" description="Disordered" evidence="1">
    <location>
        <begin position="32"/>
        <end position="82"/>
    </location>
</feature>
<reference evidence="3 4" key="1">
    <citation type="submission" date="2013-05" db="EMBL/GenBank/DDBJ databases">
        <title>Genome assembly of Chondromyces apiculatus DSM 436.</title>
        <authorList>
            <person name="Sharma G."/>
            <person name="Khatri I."/>
            <person name="Kaur C."/>
            <person name="Mayilraj S."/>
            <person name="Subramanian S."/>
        </authorList>
    </citation>
    <scope>NUCLEOTIDE SEQUENCE [LARGE SCALE GENOMIC DNA]</scope>
    <source>
        <strain evidence="3 4">DSM 436</strain>
    </source>
</reference>
<feature type="chain" id="PRO_5001499647" description="Outer membrane protein beta-barrel domain-containing protein" evidence="2">
    <location>
        <begin position="31"/>
        <end position="268"/>
    </location>
</feature>
<gene>
    <name evidence="3" type="ORF">CAP_0377</name>
</gene>
<evidence type="ECO:0000313" key="3">
    <source>
        <dbReference type="EMBL" id="EYF00624.1"/>
    </source>
</evidence>
<evidence type="ECO:0008006" key="5">
    <source>
        <dbReference type="Google" id="ProtNLM"/>
    </source>
</evidence>
<proteinExistence type="predicted"/>
<evidence type="ECO:0000256" key="1">
    <source>
        <dbReference type="SAM" id="MobiDB-lite"/>
    </source>
</evidence>
<comment type="caution">
    <text evidence="3">The sequence shown here is derived from an EMBL/GenBank/DDBJ whole genome shotgun (WGS) entry which is preliminary data.</text>
</comment>
<dbReference type="Proteomes" id="UP000019678">
    <property type="component" value="Unassembled WGS sequence"/>
</dbReference>
<organism evidence="3 4">
    <name type="scientific">Chondromyces apiculatus DSM 436</name>
    <dbReference type="NCBI Taxonomy" id="1192034"/>
    <lineage>
        <taxon>Bacteria</taxon>
        <taxon>Pseudomonadati</taxon>
        <taxon>Myxococcota</taxon>
        <taxon>Polyangia</taxon>
        <taxon>Polyangiales</taxon>
        <taxon>Polyangiaceae</taxon>
        <taxon>Chondromyces</taxon>
    </lineage>
</organism>
<feature type="signal peptide" evidence="2">
    <location>
        <begin position="1"/>
        <end position="30"/>
    </location>
</feature>
<sequence length="268" mass="27567">MPEALPMHHPALLAISASIVSLVLSATVSAAPQERPPASASSAAPSETSKVAQSTAAPATQSATKEGVTAAPSARDEGKDAQGGVQGYRVFVGITGGILRASAEHPSIKKSSFTAPTLGLHVGYRVSSSISLGFEITSFEKYMRRSNEFARFEPEDSLEAQADCSNCTEAAPAGGKTMALTAVFLTAGPRLEYTPFGEDGLYLGAFAGMASVVGLPGSTGVGGALRAGFRLRPAPVISLALEGGVQAQSFEVGNVFAPYAQLVLRPYF</sequence>
<accession>A0A017SUJ3</accession>
<protein>
    <recommendedName>
        <fullName evidence="5">Outer membrane protein beta-barrel domain-containing protein</fullName>
    </recommendedName>
</protein>
<evidence type="ECO:0000313" key="4">
    <source>
        <dbReference type="Proteomes" id="UP000019678"/>
    </source>
</evidence>
<keyword evidence="2" id="KW-0732">Signal</keyword>
<dbReference type="EMBL" id="ASRX01000103">
    <property type="protein sequence ID" value="EYF00624.1"/>
    <property type="molecule type" value="Genomic_DNA"/>
</dbReference>
<dbReference type="AlphaFoldDB" id="A0A017SUJ3"/>
<name>A0A017SUJ3_9BACT</name>
<feature type="compositionally biased region" description="Low complexity" evidence="1">
    <location>
        <begin position="32"/>
        <end position="64"/>
    </location>
</feature>
<evidence type="ECO:0000256" key="2">
    <source>
        <dbReference type="SAM" id="SignalP"/>
    </source>
</evidence>